<evidence type="ECO:0000256" key="1">
    <source>
        <dbReference type="ARBA" id="ARBA00004308"/>
    </source>
</evidence>
<protein>
    <submittedName>
        <fullName evidence="8">Uncharacterized protein</fullName>
    </submittedName>
</protein>
<dbReference type="GO" id="GO:0016760">
    <property type="term" value="F:cellulose synthase (UDP-forming) activity"/>
    <property type="evidence" value="ECO:0007669"/>
    <property type="project" value="InterPro"/>
</dbReference>
<dbReference type="AlphaFoldDB" id="A0AAD4TAV6"/>
<comment type="caution">
    <text evidence="8">The sequence shown here is derived from an EMBL/GenBank/DDBJ whole genome shotgun (WGS) entry which is preliminary data.</text>
</comment>
<dbReference type="Proteomes" id="UP001202328">
    <property type="component" value="Unassembled WGS sequence"/>
</dbReference>
<feature type="region of interest" description="Disordered" evidence="7">
    <location>
        <begin position="180"/>
        <end position="214"/>
    </location>
</feature>
<proteinExistence type="predicted"/>
<sequence>MEREIAASDNHTQNNFGIAADQYENFVVELPGIRHPSIRTAPRNVVRSQNSDIAPMWKSGFSFGIVQNTDKWNVVRSLIINAIISADPFKPEYICTFLYGSTYHDEKMQQRNYICKSQCCVFRYQHERTQWDQGPIYVGTGCVFRRQALYGNDAPVMKKPPGKLFAKMVLSFFCAEKEKWENKTEGEEKENETQGNIKADPCARKYRRRDERIG</sequence>
<dbReference type="Pfam" id="PF03552">
    <property type="entry name" value="Cellulose_synt"/>
    <property type="match status" value="1"/>
</dbReference>
<dbReference type="EMBL" id="JAJJMB010003726">
    <property type="protein sequence ID" value="KAI3945748.1"/>
    <property type="molecule type" value="Genomic_DNA"/>
</dbReference>
<evidence type="ECO:0000256" key="7">
    <source>
        <dbReference type="SAM" id="MobiDB-lite"/>
    </source>
</evidence>
<accession>A0AAD4TAV6</accession>
<keyword evidence="2" id="KW-0328">Glycosyltransferase</keyword>
<keyword evidence="3" id="KW-0808">Transferase</keyword>
<dbReference type="InterPro" id="IPR005150">
    <property type="entry name" value="Cellulose_synth"/>
</dbReference>
<evidence type="ECO:0000313" key="8">
    <source>
        <dbReference type="EMBL" id="KAI3945748.1"/>
    </source>
</evidence>
<dbReference type="GO" id="GO:0016020">
    <property type="term" value="C:membrane"/>
    <property type="evidence" value="ECO:0007669"/>
    <property type="project" value="InterPro"/>
</dbReference>
<keyword evidence="4" id="KW-0812">Transmembrane</keyword>
<keyword evidence="6" id="KW-0472">Membrane</keyword>
<keyword evidence="9" id="KW-1185">Reference proteome</keyword>
<dbReference type="GO" id="GO:0030244">
    <property type="term" value="P:cellulose biosynthetic process"/>
    <property type="evidence" value="ECO:0007669"/>
    <property type="project" value="InterPro"/>
</dbReference>
<evidence type="ECO:0000256" key="5">
    <source>
        <dbReference type="ARBA" id="ARBA00022989"/>
    </source>
</evidence>
<name>A0AAD4TAV6_9MAGN</name>
<reference evidence="8" key="1">
    <citation type="submission" date="2022-04" db="EMBL/GenBank/DDBJ databases">
        <title>A functionally conserved STORR gene fusion in Papaver species that diverged 16.8 million years ago.</title>
        <authorList>
            <person name="Catania T."/>
        </authorList>
    </citation>
    <scope>NUCLEOTIDE SEQUENCE</scope>
    <source>
        <strain evidence="8">S-188037</strain>
    </source>
</reference>
<evidence type="ECO:0000256" key="6">
    <source>
        <dbReference type="ARBA" id="ARBA00023136"/>
    </source>
</evidence>
<keyword evidence="5" id="KW-1133">Transmembrane helix</keyword>
<gene>
    <name evidence="8" type="ORF">MKW98_023022</name>
</gene>
<evidence type="ECO:0000256" key="3">
    <source>
        <dbReference type="ARBA" id="ARBA00022679"/>
    </source>
</evidence>
<organism evidence="8 9">
    <name type="scientific">Papaver atlanticum</name>
    <dbReference type="NCBI Taxonomy" id="357466"/>
    <lineage>
        <taxon>Eukaryota</taxon>
        <taxon>Viridiplantae</taxon>
        <taxon>Streptophyta</taxon>
        <taxon>Embryophyta</taxon>
        <taxon>Tracheophyta</taxon>
        <taxon>Spermatophyta</taxon>
        <taxon>Magnoliopsida</taxon>
        <taxon>Ranunculales</taxon>
        <taxon>Papaveraceae</taxon>
        <taxon>Papaveroideae</taxon>
        <taxon>Papaver</taxon>
    </lineage>
</organism>
<evidence type="ECO:0000256" key="4">
    <source>
        <dbReference type="ARBA" id="ARBA00022692"/>
    </source>
</evidence>
<evidence type="ECO:0000313" key="9">
    <source>
        <dbReference type="Proteomes" id="UP001202328"/>
    </source>
</evidence>
<dbReference type="GO" id="GO:0012505">
    <property type="term" value="C:endomembrane system"/>
    <property type="evidence" value="ECO:0007669"/>
    <property type="project" value="UniProtKB-SubCell"/>
</dbReference>
<evidence type="ECO:0000256" key="2">
    <source>
        <dbReference type="ARBA" id="ARBA00022676"/>
    </source>
</evidence>
<comment type="subcellular location">
    <subcellularLocation>
        <location evidence="1">Endomembrane system</location>
    </subcellularLocation>
</comment>